<sequence length="157" mass="15985">MFSVLFSRSASRSSCPTPSGDDTKLRFNAFASGSICSSRLSRIGDRFGETSAASSLGFSGDSGTTSIGSAGLSDRFLGLFAARAGEADFLTSSSTTGSFRGLRVARAGETSFLGLLGDTFGVSSTTSSVCVSGISVFGSVSISASFCAELLRFLLGD</sequence>
<name>A0A8D8BNE2_CULPI</name>
<accession>A0A8D8BNE2</accession>
<organism evidence="2">
    <name type="scientific">Culex pipiens</name>
    <name type="common">House mosquito</name>
    <dbReference type="NCBI Taxonomy" id="7175"/>
    <lineage>
        <taxon>Eukaryota</taxon>
        <taxon>Metazoa</taxon>
        <taxon>Ecdysozoa</taxon>
        <taxon>Arthropoda</taxon>
        <taxon>Hexapoda</taxon>
        <taxon>Insecta</taxon>
        <taxon>Pterygota</taxon>
        <taxon>Neoptera</taxon>
        <taxon>Endopterygota</taxon>
        <taxon>Diptera</taxon>
        <taxon>Nematocera</taxon>
        <taxon>Culicoidea</taxon>
        <taxon>Culicidae</taxon>
        <taxon>Culicinae</taxon>
        <taxon>Culicini</taxon>
        <taxon>Culex</taxon>
        <taxon>Culex</taxon>
    </lineage>
</organism>
<dbReference type="AlphaFoldDB" id="A0A8D8BNE2"/>
<proteinExistence type="predicted"/>
<feature type="region of interest" description="Disordered" evidence="1">
    <location>
        <begin position="1"/>
        <end position="20"/>
    </location>
</feature>
<reference evidence="2" key="1">
    <citation type="submission" date="2021-05" db="EMBL/GenBank/DDBJ databases">
        <authorList>
            <person name="Alioto T."/>
            <person name="Alioto T."/>
            <person name="Gomez Garrido J."/>
        </authorList>
    </citation>
    <scope>NUCLEOTIDE SEQUENCE</scope>
</reference>
<evidence type="ECO:0000256" key="1">
    <source>
        <dbReference type="SAM" id="MobiDB-lite"/>
    </source>
</evidence>
<dbReference type="EMBL" id="HBUE01081246">
    <property type="protein sequence ID" value="CAG6477588.1"/>
    <property type="molecule type" value="Transcribed_RNA"/>
</dbReference>
<protein>
    <submittedName>
        <fullName evidence="2">(northern house mosquito) hypothetical protein</fullName>
    </submittedName>
</protein>
<evidence type="ECO:0000313" key="2">
    <source>
        <dbReference type="EMBL" id="CAG6477588.1"/>
    </source>
</evidence>